<sequence length="252" mass="26403">MAGAGLPVAVTPRGAGWAQARAAAARYRHVVCHGRLADWAAADGPSPCELLGADWPRYRSAREPDVRARLMGSRLLLRGVVAAVAGTEPERVRLGRDGNGRPVVLAPPGLDAGLSHTAGVLVAGAAAGRRIGVDVEAASRCLLAPGLAGRFCHPRELAGLRQLPPGERNLALVRRWTLKEAYTKALGVGLAHDFTRLCPRPEQDGDGWTLGSGAPGWRLRCDEVDGGFLVARALGPWAPASPPYAGPPHSSQ</sequence>
<dbReference type="PANTHER" id="PTHR12215:SF10">
    <property type="entry name" value="L-AMINOADIPATE-SEMIALDEHYDE DEHYDROGENASE-PHOSPHOPANTETHEINYL TRANSFERASE"/>
    <property type="match status" value="1"/>
</dbReference>
<dbReference type="Pfam" id="PF01648">
    <property type="entry name" value="ACPS"/>
    <property type="match status" value="1"/>
</dbReference>
<name>A0A2Z4IVF4_9ACTN</name>
<dbReference type="SUPFAM" id="SSF56214">
    <property type="entry name" value="4'-phosphopantetheinyl transferase"/>
    <property type="match status" value="2"/>
</dbReference>
<dbReference type="InterPro" id="IPR037143">
    <property type="entry name" value="4-PPantetheinyl_Trfase_dom_sf"/>
</dbReference>
<dbReference type="PANTHER" id="PTHR12215">
    <property type="entry name" value="PHOSPHOPANTETHEINE TRANSFERASE"/>
    <property type="match status" value="1"/>
</dbReference>
<dbReference type="Gene3D" id="3.90.470.20">
    <property type="entry name" value="4'-phosphopantetheinyl transferase domain"/>
    <property type="match status" value="1"/>
</dbReference>
<evidence type="ECO:0000259" key="3">
    <source>
        <dbReference type="Pfam" id="PF01648"/>
    </source>
</evidence>
<organism evidence="4 5">
    <name type="scientific">Streptomyces cadmiisoli</name>
    <dbReference type="NCBI Taxonomy" id="2184053"/>
    <lineage>
        <taxon>Bacteria</taxon>
        <taxon>Bacillati</taxon>
        <taxon>Actinomycetota</taxon>
        <taxon>Actinomycetes</taxon>
        <taxon>Kitasatosporales</taxon>
        <taxon>Streptomycetaceae</taxon>
        <taxon>Streptomyces</taxon>
        <taxon>Streptomyces aurantiacus group</taxon>
    </lineage>
</organism>
<dbReference type="GO" id="GO:0019878">
    <property type="term" value="P:lysine biosynthetic process via aminoadipic acid"/>
    <property type="evidence" value="ECO:0007669"/>
    <property type="project" value="TreeGrafter"/>
</dbReference>
<keyword evidence="2 4" id="KW-0808">Transferase</keyword>
<protein>
    <submittedName>
        <fullName evidence="4">Phosphopantetheinyl transferase</fullName>
    </submittedName>
</protein>
<dbReference type="GO" id="GO:0005829">
    <property type="term" value="C:cytosol"/>
    <property type="evidence" value="ECO:0007669"/>
    <property type="project" value="TreeGrafter"/>
</dbReference>
<evidence type="ECO:0000313" key="4">
    <source>
        <dbReference type="EMBL" id="AWW36598.1"/>
    </source>
</evidence>
<dbReference type="GeneID" id="32590457"/>
<reference evidence="4 5" key="1">
    <citation type="journal article" date="2019" name="Int. J. Syst. Evol. Microbiol.">
        <title>Streptomyces cadmiisoli sp. nov., a novel actinomycete isolated from cadmium-contaminated soil.</title>
        <authorList>
            <person name="Li K."/>
            <person name="Tang X."/>
            <person name="Zhao J."/>
            <person name="Guo Y."/>
            <person name="Tang Y."/>
            <person name="Gao J."/>
        </authorList>
    </citation>
    <scope>NUCLEOTIDE SEQUENCE [LARGE SCALE GENOMIC DNA]</scope>
    <source>
        <strain evidence="4 5">ZFG47</strain>
    </source>
</reference>
<accession>A0A2Z4IVF4</accession>
<evidence type="ECO:0000256" key="1">
    <source>
        <dbReference type="ARBA" id="ARBA00010990"/>
    </source>
</evidence>
<feature type="domain" description="4'-phosphopantetheinyl transferase" evidence="3">
    <location>
        <begin position="130"/>
        <end position="199"/>
    </location>
</feature>
<comment type="similarity">
    <text evidence="1">Belongs to the P-Pant transferase superfamily. Gsp/Sfp/HetI/AcpT family.</text>
</comment>
<dbReference type="KEGG" id="scad:DN051_08155"/>
<evidence type="ECO:0000256" key="2">
    <source>
        <dbReference type="ARBA" id="ARBA00022679"/>
    </source>
</evidence>
<evidence type="ECO:0000313" key="5">
    <source>
        <dbReference type="Proteomes" id="UP000249616"/>
    </source>
</evidence>
<dbReference type="InterPro" id="IPR008278">
    <property type="entry name" value="4-PPantetheinyl_Trfase_dom"/>
</dbReference>
<dbReference type="AlphaFoldDB" id="A0A2Z4IVF4"/>
<keyword evidence="5" id="KW-1185">Reference proteome</keyword>
<proteinExistence type="inferred from homology"/>
<dbReference type="GO" id="GO:0000287">
    <property type="term" value="F:magnesium ion binding"/>
    <property type="evidence" value="ECO:0007669"/>
    <property type="project" value="InterPro"/>
</dbReference>
<dbReference type="EMBL" id="CP030073">
    <property type="protein sequence ID" value="AWW36598.1"/>
    <property type="molecule type" value="Genomic_DNA"/>
</dbReference>
<dbReference type="Proteomes" id="UP000249616">
    <property type="component" value="Chromosome"/>
</dbReference>
<dbReference type="InterPro" id="IPR050559">
    <property type="entry name" value="P-Pant_transferase_sf"/>
</dbReference>
<dbReference type="GO" id="GO:0008897">
    <property type="term" value="F:holo-[acyl-carrier-protein] synthase activity"/>
    <property type="evidence" value="ECO:0007669"/>
    <property type="project" value="InterPro"/>
</dbReference>
<dbReference type="RefSeq" id="WP_053762500.1">
    <property type="nucleotide sequence ID" value="NZ_CP030073.1"/>
</dbReference>
<gene>
    <name evidence="4" type="ORF">DN051_08155</name>
</gene>